<feature type="domain" description="Ionotropic glutamate receptor C-terminal" evidence="4">
    <location>
        <begin position="46"/>
        <end position="267"/>
    </location>
</feature>
<evidence type="ECO:0000256" key="2">
    <source>
        <dbReference type="SAM" id="SignalP"/>
    </source>
</evidence>
<dbReference type="EMBL" id="CP069798">
    <property type="protein sequence ID" value="QRQ81669.1"/>
    <property type="molecule type" value="Genomic_DNA"/>
</dbReference>
<dbReference type="InterPro" id="IPR001638">
    <property type="entry name" value="Solute-binding_3/MltF_N"/>
</dbReference>
<evidence type="ECO:0000259" key="4">
    <source>
        <dbReference type="SMART" id="SM00079"/>
    </source>
</evidence>
<dbReference type="GO" id="GO:0015276">
    <property type="term" value="F:ligand-gated monoatomic ion channel activity"/>
    <property type="evidence" value="ECO:0007669"/>
    <property type="project" value="InterPro"/>
</dbReference>
<sequence length="270" mass="29411">MHSIKNGFWIGALSLLLAACGNQTPQQTAAASQPASAMAISQDMPTYLVATEASYAPFEFRDENGLVIGYDIDILTAIGKNQGFKVQFINQQWDGIFNTVNNGSRDIIAAGLGINDKRKEIVDMSEPYGKSPNIVLYTDEKLNLKSVSDLKPLKIATQSDTRAVEQLKAAGITDITTTKTLYLALKALLNNQVQAVAGDGAVLLYSLRPLSDVKYYTMNLEHAEDNKGLGFAVKKGNTELLTKINTGLANIKADGTYKQINEKWFGQVLE</sequence>
<gene>
    <name evidence="5" type="ORF">JQU52_13425</name>
</gene>
<feature type="signal peptide" evidence="2">
    <location>
        <begin position="1"/>
        <end position="18"/>
    </location>
</feature>
<dbReference type="SUPFAM" id="SSF53850">
    <property type="entry name" value="Periplasmic binding protein-like II"/>
    <property type="match status" value="1"/>
</dbReference>
<dbReference type="KEGG" id="ptes:JQU52_13425"/>
<name>A0A892ZL96_9NEIS</name>
<feature type="domain" description="Solute-binding protein family 3/N-terminal" evidence="3">
    <location>
        <begin position="46"/>
        <end position="268"/>
    </location>
</feature>
<dbReference type="PANTHER" id="PTHR35936">
    <property type="entry name" value="MEMBRANE-BOUND LYTIC MUREIN TRANSGLYCOSYLASE F"/>
    <property type="match status" value="1"/>
</dbReference>
<dbReference type="Pfam" id="PF00497">
    <property type="entry name" value="SBP_bac_3"/>
    <property type="match status" value="1"/>
</dbReference>
<dbReference type="SMART" id="SM00079">
    <property type="entry name" value="PBPe"/>
    <property type="match status" value="1"/>
</dbReference>
<feature type="chain" id="PRO_5034673558" evidence="2">
    <location>
        <begin position="19"/>
        <end position="270"/>
    </location>
</feature>
<dbReference type="InterPro" id="IPR001320">
    <property type="entry name" value="Iontro_rcpt_C"/>
</dbReference>
<reference evidence="5" key="1">
    <citation type="submission" date="2021-02" db="EMBL/GenBank/DDBJ databases">
        <title>Neisseriaceae sp. 26B isolated from the cloaca of a Common Toad-headed Turtle (Mesoclemmys nasuta).</title>
        <authorList>
            <person name="Spergser J."/>
            <person name="Busse H.-J."/>
        </authorList>
    </citation>
    <scope>NUCLEOTIDE SEQUENCE</scope>
    <source>
        <strain evidence="5">26B</strain>
    </source>
</reference>
<dbReference type="AlphaFoldDB" id="A0A892ZL96"/>
<proteinExistence type="predicted"/>
<evidence type="ECO:0000259" key="3">
    <source>
        <dbReference type="SMART" id="SM00062"/>
    </source>
</evidence>
<dbReference type="PROSITE" id="PS51257">
    <property type="entry name" value="PROKAR_LIPOPROTEIN"/>
    <property type="match status" value="1"/>
</dbReference>
<evidence type="ECO:0000256" key="1">
    <source>
        <dbReference type="ARBA" id="ARBA00022729"/>
    </source>
</evidence>
<accession>A0A892ZL96</accession>
<dbReference type="GO" id="GO:0016020">
    <property type="term" value="C:membrane"/>
    <property type="evidence" value="ECO:0007669"/>
    <property type="project" value="InterPro"/>
</dbReference>
<keyword evidence="6" id="KW-1185">Reference proteome</keyword>
<organism evidence="5 6">
    <name type="scientific">Paralysiella testudinis</name>
    <dbReference type="NCBI Taxonomy" id="2809020"/>
    <lineage>
        <taxon>Bacteria</taxon>
        <taxon>Pseudomonadati</taxon>
        <taxon>Pseudomonadota</taxon>
        <taxon>Betaproteobacteria</taxon>
        <taxon>Neisseriales</taxon>
        <taxon>Neisseriaceae</taxon>
        <taxon>Paralysiella</taxon>
    </lineage>
</organism>
<dbReference type="RefSeq" id="WP_230338968.1">
    <property type="nucleotide sequence ID" value="NZ_CP069798.1"/>
</dbReference>
<evidence type="ECO:0000313" key="6">
    <source>
        <dbReference type="Proteomes" id="UP000653156"/>
    </source>
</evidence>
<evidence type="ECO:0000313" key="5">
    <source>
        <dbReference type="EMBL" id="QRQ81669.1"/>
    </source>
</evidence>
<dbReference type="Gene3D" id="3.40.190.10">
    <property type="entry name" value="Periplasmic binding protein-like II"/>
    <property type="match status" value="2"/>
</dbReference>
<protein>
    <submittedName>
        <fullName evidence="5">Transporter substrate-binding domain-containing protein</fullName>
    </submittedName>
</protein>
<keyword evidence="1 2" id="KW-0732">Signal</keyword>
<dbReference type="Proteomes" id="UP000653156">
    <property type="component" value="Chromosome"/>
</dbReference>
<dbReference type="SMART" id="SM00062">
    <property type="entry name" value="PBPb"/>
    <property type="match status" value="1"/>
</dbReference>
<dbReference type="PANTHER" id="PTHR35936:SF17">
    <property type="entry name" value="ARGININE-BINDING EXTRACELLULAR PROTEIN ARTP"/>
    <property type="match status" value="1"/>
</dbReference>